<feature type="transmembrane region" description="Helical" evidence="7">
    <location>
        <begin position="285"/>
        <end position="308"/>
    </location>
</feature>
<proteinExistence type="inferred from homology"/>
<accession>A0A1H3L8T4</accession>
<evidence type="ECO:0000256" key="1">
    <source>
        <dbReference type="ARBA" id="ARBA00004651"/>
    </source>
</evidence>
<keyword evidence="9" id="KW-1185">Reference proteome</keyword>
<protein>
    <submittedName>
        <fullName evidence="8">Polysaccharide transporter, PST family</fullName>
    </submittedName>
</protein>
<reference evidence="8 9" key="1">
    <citation type="submission" date="2016-10" db="EMBL/GenBank/DDBJ databases">
        <authorList>
            <person name="de Groot N.N."/>
        </authorList>
    </citation>
    <scope>NUCLEOTIDE SEQUENCE [LARGE SCALE GENOMIC DNA]</scope>
    <source>
        <strain evidence="8 9">CPCC 202699</strain>
    </source>
</reference>
<dbReference type="AlphaFoldDB" id="A0A1H3L8T4"/>
<keyword evidence="4 7" id="KW-0812">Transmembrane</keyword>
<evidence type="ECO:0000256" key="5">
    <source>
        <dbReference type="ARBA" id="ARBA00022989"/>
    </source>
</evidence>
<evidence type="ECO:0000256" key="3">
    <source>
        <dbReference type="ARBA" id="ARBA00022475"/>
    </source>
</evidence>
<dbReference type="STRING" id="589385.SAMN05421504_106115"/>
<feature type="transmembrane region" description="Helical" evidence="7">
    <location>
        <begin position="116"/>
        <end position="135"/>
    </location>
</feature>
<evidence type="ECO:0000256" key="6">
    <source>
        <dbReference type="ARBA" id="ARBA00023136"/>
    </source>
</evidence>
<keyword evidence="6 7" id="KW-0472">Membrane</keyword>
<organism evidence="8 9">
    <name type="scientific">Amycolatopsis xylanica</name>
    <dbReference type="NCBI Taxonomy" id="589385"/>
    <lineage>
        <taxon>Bacteria</taxon>
        <taxon>Bacillati</taxon>
        <taxon>Actinomycetota</taxon>
        <taxon>Actinomycetes</taxon>
        <taxon>Pseudonocardiales</taxon>
        <taxon>Pseudonocardiaceae</taxon>
        <taxon>Amycolatopsis</taxon>
    </lineage>
</organism>
<dbReference type="Pfam" id="PF13440">
    <property type="entry name" value="Polysacc_synt_3"/>
    <property type="match status" value="1"/>
</dbReference>
<dbReference type="PANTHER" id="PTHR30250:SF10">
    <property type="entry name" value="LIPOPOLYSACCHARIDE BIOSYNTHESIS PROTEIN WZXC"/>
    <property type="match status" value="1"/>
</dbReference>
<dbReference type="PANTHER" id="PTHR30250">
    <property type="entry name" value="PST FAMILY PREDICTED COLANIC ACID TRANSPORTER"/>
    <property type="match status" value="1"/>
</dbReference>
<feature type="transmembrane region" description="Helical" evidence="7">
    <location>
        <begin position="320"/>
        <end position="340"/>
    </location>
</feature>
<gene>
    <name evidence="8" type="ORF">SAMN05421504_106115</name>
</gene>
<feature type="transmembrane region" description="Helical" evidence="7">
    <location>
        <begin position="416"/>
        <end position="436"/>
    </location>
</feature>
<evidence type="ECO:0000256" key="7">
    <source>
        <dbReference type="SAM" id="Phobius"/>
    </source>
</evidence>
<keyword evidence="5 7" id="KW-1133">Transmembrane helix</keyword>
<feature type="transmembrane region" description="Helical" evidence="7">
    <location>
        <begin position="45"/>
        <end position="69"/>
    </location>
</feature>
<feature type="transmembrane region" description="Helical" evidence="7">
    <location>
        <begin position="361"/>
        <end position="378"/>
    </location>
</feature>
<sequence>MTTKESSKVRRALGLSLLNTVVGRLGTFLTGIVLARLLAPEDFGVYAVALVALTAMLSLNELGVSIAIVRWPGDPKRIAPTVTTISVLSSVLLYAACFVTAPVFSAAMGAPEATGVVRLLCATVVVDGITAAAVQLANREFKQGSRLVVDSLNLVLTTAVTVGMAVAGNGAWSLAVGQLTGNVLSGVMLCYLVRMWPRFGFDRSLARELLVFGLPLAGGSLLVFAMLNIHYIVTGRMLGAIALGFFLQAFNLSSWPVNMFSMVVRRVSLPAFAALQDDREAREATFARFTSLLAVFTLPVCVLLGLLALPLVSTLYGHKWAASAAALQWLAVLALVRVACELAYDYLVALGRSRTTMWLQGGWLAALAVALPVGAHFGGIEGVAVAHAAVALLVALPAFAVAVGRTGVHLASLVRPLVRPVLGSAAMVAVLLLLRLAFAPSALLLVVGGLACALVYAPFVWPLRAELRHLG</sequence>
<comment type="subcellular location">
    <subcellularLocation>
        <location evidence="1">Cell membrane</location>
        <topology evidence="1">Multi-pass membrane protein</topology>
    </subcellularLocation>
</comment>
<evidence type="ECO:0000313" key="8">
    <source>
        <dbReference type="EMBL" id="SDY60927.1"/>
    </source>
</evidence>
<feature type="transmembrane region" description="Helical" evidence="7">
    <location>
        <begin position="12"/>
        <end position="39"/>
    </location>
</feature>
<keyword evidence="3" id="KW-1003">Cell membrane</keyword>
<name>A0A1H3L8T4_9PSEU</name>
<dbReference type="RefSeq" id="WP_091293477.1">
    <property type="nucleotide sequence ID" value="NZ_FNON01000006.1"/>
</dbReference>
<dbReference type="OrthoDB" id="9770347at2"/>
<feature type="transmembrane region" description="Helical" evidence="7">
    <location>
        <begin position="81"/>
        <end position="104"/>
    </location>
</feature>
<feature type="transmembrane region" description="Helical" evidence="7">
    <location>
        <begin position="442"/>
        <end position="461"/>
    </location>
</feature>
<evidence type="ECO:0000256" key="4">
    <source>
        <dbReference type="ARBA" id="ARBA00022692"/>
    </source>
</evidence>
<feature type="transmembrane region" description="Helical" evidence="7">
    <location>
        <begin position="209"/>
        <end position="233"/>
    </location>
</feature>
<dbReference type="Proteomes" id="UP000199515">
    <property type="component" value="Unassembled WGS sequence"/>
</dbReference>
<evidence type="ECO:0000256" key="2">
    <source>
        <dbReference type="ARBA" id="ARBA00007430"/>
    </source>
</evidence>
<dbReference type="EMBL" id="FNON01000006">
    <property type="protein sequence ID" value="SDY60927.1"/>
    <property type="molecule type" value="Genomic_DNA"/>
</dbReference>
<dbReference type="CDD" id="cd13127">
    <property type="entry name" value="MATE_tuaB_like"/>
    <property type="match status" value="1"/>
</dbReference>
<feature type="transmembrane region" description="Helical" evidence="7">
    <location>
        <begin position="179"/>
        <end position="197"/>
    </location>
</feature>
<comment type="similarity">
    <text evidence="2">Belongs to the polysaccharide synthase family.</text>
</comment>
<feature type="transmembrane region" description="Helical" evidence="7">
    <location>
        <begin position="239"/>
        <end position="264"/>
    </location>
</feature>
<feature type="transmembrane region" description="Helical" evidence="7">
    <location>
        <begin position="147"/>
        <end position="167"/>
    </location>
</feature>
<feature type="transmembrane region" description="Helical" evidence="7">
    <location>
        <begin position="384"/>
        <end position="404"/>
    </location>
</feature>
<dbReference type="GO" id="GO:0005886">
    <property type="term" value="C:plasma membrane"/>
    <property type="evidence" value="ECO:0007669"/>
    <property type="project" value="UniProtKB-SubCell"/>
</dbReference>
<dbReference type="InterPro" id="IPR050833">
    <property type="entry name" value="Poly_Biosynth_Transport"/>
</dbReference>
<evidence type="ECO:0000313" key="9">
    <source>
        <dbReference type="Proteomes" id="UP000199515"/>
    </source>
</evidence>